<dbReference type="InterPro" id="IPR020573">
    <property type="entry name" value="UDP_GlcNAc_AcTrfase_non-rep"/>
</dbReference>
<dbReference type="PANTHER" id="PTHR43378">
    <property type="entry name" value="UDP-3-O-ACYLGLUCOSAMINE N-ACYLTRANSFERASE"/>
    <property type="match status" value="1"/>
</dbReference>
<keyword evidence="3 7" id="KW-0808">Transferase</keyword>
<sequence>MAEIIVLTGAECHDAARLSHVITDVAPLELAGPNDLTFIESNKYVDALATTRAAACLMLQRFESHAPSTLILLPTRQPYRAFVNVHSELYPQSLRPTSPFETNDIAQGSTIHPTARLGSGITVDPGAVIGPRAEIGAGSIIAATAVIGPDVVIGRDCSIGAGCSITHTLIGERVVIHPGCRIGQDGFGYIGATQQKVPQTGRVIIQDDVEIGAGTTIDRGGIRDTIIGEATKIDNLCQIGHNVVIGRHCVIVAQSGLSGSVTLEDFVVLGGRVAIASHVTIGRGGRVAGGSGVMNDVPPGTTWGGYPARPRMQWLRQLVTLARLTKAGDATEAPSTLSDQS</sequence>
<proteinExistence type="inferred from homology"/>
<keyword evidence="4 7" id="KW-0677">Repeat</keyword>
<evidence type="ECO:0000256" key="1">
    <source>
        <dbReference type="ARBA" id="ARBA00022516"/>
    </source>
</evidence>
<organism evidence="9 10">
    <name type="scientific">Bradyrhizobium ontarionense</name>
    <dbReference type="NCBI Taxonomy" id="2898149"/>
    <lineage>
        <taxon>Bacteria</taxon>
        <taxon>Pseudomonadati</taxon>
        <taxon>Pseudomonadota</taxon>
        <taxon>Alphaproteobacteria</taxon>
        <taxon>Hyphomicrobiales</taxon>
        <taxon>Nitrobacteraceae</taxon>
        <taxon>Bradyrhizobium</taxon>
    </lineage>
</organism>
<dbReference type="HAMAP" id="MF_00523">
    <property type="entry name" value="LpxD"/>
    <property type="match status" value="1"/>
</dbReference>
<dbReference type="SUPFAM" id="SSF51161">
    <property type="entry name" value="Trimeric LpxA-like enzymes"/>
    <property type="match status" value="1"/>
</dbReference>
<dbReference type="EC" id="2.3.1.191" evidence="7"/>
<reference evidence="9" key="1">
    <citation type="journal article" date="2024" name="Antonie Van Leeuwenhoek">
        <title>Bradyrhizobium ontarionense sp. nov., a novel bacterial symbiont isolated from Aeschynomene indica (Indian jointvetch), harbours photosynthesis, nitrogen fixation and nitrous oxide (N2O) reductase genes.</title>
        <authorList>
            <person name="Bromfield E.S.P."/>
            <person name="Cloutier S."/>
        </authorList>
    </citation>
    <scope>NUCLEOTIDE SEQUENCE</scope>
    <source>
        <strain evidence="9">A19</strain>
    </source>
</reference>
<dbReference type="InterPro" id="IPR001451">
    <property type="entry name" value="Hexapep"/>
</dbReference>
<dbReference type="Gene3D" id="2.160.10.10">
    <property type="entry name" value="Hexapeptide repeat proteins"/>
    <property type="match status" value="1"/>
</dbReference>
<dbReference type="PROSITE" id="PS00101">
    <property type="entry name" value="HEXAPEP_TRANSFERASES"/>
    <property type="match status" value="1"/>
</dbReference>
<dbReference type="InterPro" id="IPR007691">
    <property type="entry name" value="LpxD"/>
</dbReference>
<keyword evidence="6 7" id="KW-0012">Acyltransferase</keyword>
<keyword evidence="1 7" id="KW-0444">Lipid biosynthesis</keyword>
<comment type="pathway">
    <text evidence="7">Bacterial outer membrane biogenesis; LPS lipid A biosynthesis.</text>
</comment>
<evidence type="ECO:0000256" key="5">
    <source>
        <dbReference type="ARBA" id="ARBA00023098"/>
    </source>
</evidence>
<evidence type="ECO:0000313" key="10">
    <source>
        <dbReference type="Proteomes" id="UP001431010"/>
    </source>
</evidence>
<comment type="similarity">
    <text evidence="7">Belongs to the transferase hexapeptide repeat family. LpxD subfamily.</text>
</comment>
<gene>
    <name evidence="7 9" type="primary">lpxD</name>
    <name evidence="9" type="ORF">LQG66_32800</name>
</gene>
<dbReference type="InterPro" id="IPR018357">
    <property type="entry name" value="Hexapep_transf_CS"/>
</dbReference>
<evidence type="ECO:0000259" key="8">
    <source>
        <dbReference type="Pfam" id="PF04613"/>
    </source>
</evidence>
<keyword evidence="2 7" id="KW-0441">Lipid A biosynthesis</keyword>
<dbReference type="NCBIfam" id="NF002060">
    <property type="entry name" value="PRK00892.1"/>
    <property type="match status" value="1"/>
</dbReference>
<keyword evidence="5 7" id="KW-0443">Lipid metabolism</keyword>
<feature type="domain" description="UDP-3-O-[3-hydroxymyristoyl] glucosamine N-acyltransferase non-repeat region" evidence="8">
    <location>
        <begin position="20"/>
        <end position="85"/>
    </location>
</feature>
<comment type="subunit">
    <text evidence="7">Homotrimer.</text>
</comment>
<dbReference type="NCBIfam" id="TIGR01853">
    <property type="entry name" value="lipid_A_lpxD"/>
    <property type="match status" value="1"/>
</dbReference>
<dbReference type="Proteomes" id="UP001431010">
    <property type="component" value="Chromosome"/>
</dbReference>
<evidence type="ECO:0000256" key="4">
    <source>
        <dbReference type="ARBA" id="ARBA00022737"/>
    </source>
</evidence>
<dbReference type="Gene3D" id="3.40.1390.10">
    <property type="entry name" value="MurE/MurF, N-terminal domain"/>
    <property type="match status" value="1"/>
</dbReference>
<dbReference type="GO" id="GO:0103118">
    <property type="term" value="F:UDP-3-O-[(3R)-3-hydroxyacyl]-glucosamine N-acyltransferase activity"/>
    <property type="evidence" value="ECO:0007669"/>
    <property type="project" value="UniProtKB-EC"/>
</dbReference>
<dbReference type="PANTHER" id="PTHR43378:SF2">
    <property type="entry name" value="UDP-3-O-ACYLGLUCOSAMINE N-ACYLTRANSFERASE 1, MITOCHONDRIAL-RELATED"/>
    <property type="match status" value="1"/>
</dbReference>
<evidence type="ECO:0000256" key="2">
    <source>
        <dbReference type="ARBA" id="ARBA00022556"/>
    </source>
</evidence>
<evidence type="ECO:0000256" key="6">
    <source>
        <dbReference type="ARBA" id="ARBA00023315"/>
    </source>
</evidence>
<protein>
    <recommendedName>
        <fullName evidence="7">UDP-3-O-acylglucosamine N-acyltransferase</fullName>
        <ecNumber evidence="7">2.3.1.191</ecNumber>
    </recommendedName>
</protein>
<evidence type="ECO:0000256" key="3">
    <source>
        <dbReference type="ARBA" id="ARBA00022679"/>
    </source>
</evidence>
<feature type="active site" description="Proton acceptor" evidence="7">
    <location>
        <position position="241"/>
    </location>
</feature>
<evidence type="ECO:0000313" key="9">
    <source>
        <dbReference type="EMBL" id="UFZ03922.1"/>
    </source>
</evidence>
<dbReference type="Pfam" id="PF00132">
    <property type="entry name" value="Hexapep"/>
    <property type="match status" value="2"/>
</dbReference>
<dbReference type="Pfam" id="PF04613">
    <property type="entry name" value="LpxD"/>
    <property type="match status" value="1"/>
</dbReference>
<dbReference type="EMBL" id="CP088156">
    <property type="protein sequence ID" value="UFZ03922.1"/>
    <property type="molecule type" value="Genomic_DNA"/>
</dbReference>
<dbReference type="InterPro" id="IPR011004">
    <property type="entry name" value="Trimer_LpxA-like_sf"/>
</dbReference>
<keyword evidence="10" id="KW-1185">Reference proteome</keyword>
<dbReference type="CDD" id="cd03352">
    <property type="entry name" value="LbH_LpxD"/>
    <property type="match status" value="1"/>
</dbReference>
<comment type="catalytic activity">
    <reaction evidence="7">
        <text>a UDP-3-O-[(3R)-3-hydroxyacyl]-alpha-D-glucosamine + a (3R)-hydroxyacyl-[ACP] = a UDP-2-N,3-O-bis[(3R)-3-hydroxyacyl]-alpha-D-glucosamine + holo-[ACP] + H(+)</text>
        <dbReference type="Rhea" id="RHEA:53836"/>
        <dbReference type="Rhea" id="RHEA-COMP:9685"/>
        <dbReference type="Rhea" id="RHEA-COMP:9945"/>
        <dbReference type="ChEBI" id="CHEBI:15378"/>
        <dbReference type="ChEBI" id="CHEBI:64479"/>
        <dbReference type="ChEBI" id="CHEBI:78827"/>
        <dbReference type="ChEBI" id="CHEBI:137740"/>
        <dbReference type="ChEBI" id="CHEBI:137748"/>
        <dbReference type="EC" id="2.3.1.191"/>
    </reaction>
</comment>
<comment type="function">
    <text evidence="7">Catalyzes the N-acylation of UDP-3-O-acylglucosamine using 3-hydroxyacyl-ACP as the acyl donor. Is involved in the biosynthesis of lipid A, a phosphorylated glycolipid that anchors the lipopolysaccharide to the outer membrane of the cell.</text>
</comment>
<name>A0ABY3RAX4_9BRAD</name>
<evidence type="ECO:0000256" key="7">
    <source>
        <dbReference type="HAMAP-Rule" id="MF_00523"/>
    </source>
</evidence>
<accession>A0ABY3RAX4</accession>